<sequence length="78" mass="8584">MFVLGRGDRGPLCLLKIKDAKLVDRFSGLSGDGQMAFTANTSWTSPCHWQYALHSDESTFFDSGWVDATNEKVTPAVT</sequence>
<keyword evidence="2" id="KW-1185">Reference proteome</keyword>
<dbReference type="OrthoDB" id="3943203at2759"/>
<dbReference type="AlphaFoldDB" id="A0A8H4IJG2"/>
<reference evidence="1" key="1">
    <citation type="submission" date="2020-04" db="EMBL/GenBank/DDBJ databases">
        <title>Genome Assembly and Annotation of Botryosphaeria dothidea sdau 11-99, a Latent Pathogen of Apple Fruit Ring Rot in China.</title>
        <authorList>
            <person name="Yu C."/>
            <person name="Diao Y."/>
            <person name="Lu Q."/>
            <person name="Zhao J."/>
            <person name="Cui S."/>
            <person name="Peng C."/>
            <person name="He B."/>
            <person name="Liu H."/>
        </authorList>
    </citation>
    <scope>NUCLEOTIDE SEQUENCE [LARGE SCALE GENOMIC DNA]</scope>
    <source>
        <strain evidence="1">Sdau11-99</strain>
    </source>
</reference>
<dbReference type="EMBL" id="WWBZ02000073">
    <property type="protein sequence ID" value="KAF4301934.1"/>
    <property type="molecule type" value="Genomic_DNA"/>
</dbReference>
<evidence type="ECO:0000313" key="2">
    <source>
        <dbReference type="Proteomes" id="UP000572817"/>
    </source>
</evidence>
<accession>A0A8H4IJG2</accession>
<dbReference type="Proteomes" id="UP000572817">
    <property type="component" value="Unassembled WGS sequence"/>
</dbReference>
<protein>
    <submittedName>
        <fullName evidence="1">Uncharacterized protein</fullName>
    </submittedName>
</protein>
<name>A0A8H4IJG2_9PEZI</name>
<organism evidence="1 2">
    <name type="scientific">Botryosphaeria dothidea</name>
    <dbReference type="NCBI Taxonomy" id="55169"/>
    <lineage>
        <taxon>Eukaryota</taxon>
        <taxon>Fungi</taxon>
        <taxon>Dikarya</taxon>
        <taxon>Ascomycota</taxon>
        <taxon>Pezizomycotina</taxon>
        <taxon>Dothideomycetes</taxon>
        <taxon>Dothideomycetes incertae sedis</taxon>
        <taxon>Botryosphaeriales</taxon>
        <taxon>Botryosphaeriaceae</taxon>
        <taxon>Botryosphaeria</taxon>
    </lineage>
</organism>
<comment type="caution">
    <text evidence="1">The sequence shown here is derived from an EMBL/GenBank/DDBJ whole genome shotgun (WGS) entry which is preliminary data.</text>
</comment>
<evidence type="ECO:0000313" key="1">
    <source>
        <dbReference type="EMBL" id="KAF4301934.1"/>
    </source>
</evidence>
<gene>
    <name evidence="1" type="ORF">GTA08_BOTSDO10432</name>
</gene>
<proteinExistence type="predicted"/>